<evidence type="ECO:0000313" key="2">
    <source>
        <dbReference type="EMBL" id="GAA0662524.1"/>
    </source>
</evidence>
<name>A0AAV3T657_9EURY</name>
<keyword evidence="1" id="KW-0812">Transmembrane</keyword>
<dbReference type="AlphaFoldDB" id="A0AAV3T657"/>
<reference evidence="2 3" key="1">
    <citation type="journal article" date="2019" name="Int. J. Syst. Evol. Microbiol.">
        <title>The Global Catalogue of Microorganisms (GCM) 10K type strain sequencing project: providing services to taxonomists for standard genome sequencing and annotation.</title>
        <authorList>
            <consortium name="The Broad Institute Genomics Platform"/>
            <consortium name="The Broad Institute Genome Sequencing Center for Infectious Disease"/>
            <person name="Wu L."/>
            <person name="Ma J."/>
        </authorList>
    </citation>
    <scope>NUCLEOTIDE SEQUENCE [LARGE SCALE GENOMIC DNA]</scope>
    <source>
        <strain evidence="2 3">JCM 16328</strain>
    </source>
</reference>
<protein>
    <submittedName>
        <fullName evidence="2">Uncharacterized protein</fullName>
    </submittedName>
</protein>
<accession>A0AAV3T657</accession>
<dbReference type="RefSeq" id="WP_343772135.1">
    <property type="nucleotide sequence ID" value="NZ_BAAADV010000001.1"/>
</dbReference>
<dbReference type="Proteomes" id="UP001500420">
    <property type="component" value="Unassembled WGS sequence"/>
</dbReference>
<keyword evidence="1" id="KW-1133">Transmembrane helix</keyword>
<feature type="transmembrane region" description="Helical" evidence="1">
    <location>
        <begin position="48"/>
        <end position="69"/>
    </location>
</feature>
<dbReference type="EMBL" id="BAAADV010000001">
    <property type="protein sequence ID" value="GAA0662524.1"/>
    <property type="molecule type" value="Genomic_DNA"/>
</dbReference>
<keyword evidence="3" id="KW-1185">Reference proteome</keyword>
<comment type="caution">
    <text evidence="2">The sequence shown here is derived from an EMBL/GenBank/DDBJ whole genome shotgun (WGS) entry which is preliminary data.</text>
</comment>
<keyword evidence="1" id="KW-0472">Membrane</keyword>
<evidence type="ECO:0000313" key="3">
    <source>
        <dbReference type="Proteomes" id="UP001500420"/>
    </source>
</evidence>
<sequence>MTTTRTPSFARARRIALTAWCAVLAYTGTALAHTGHAGESAESGGAASPLPMAAFVVGVIVVATSVYLDSVGDVPRKAADAGVFVGIAVAAVGATAFFWGHGI</sequence>
<proteinExistence type="predicted"/>
<feature type="transmembrane region" description="Helical" evidence="1">
    <location>
        <begin position="81"/>
        <end position="100"/>
    </location>
</feature>
<evidence type="ECO:0000256" key="1">
    <source>
        <dbReference type="SAM" id="Phobius"/>
    </source>
</evidence>
<gene>
    <name evidence="2" type="ORF">GCM10009020_03780</name>
</gene>
<organism evidence="2 3">
    <name type="scientific">Natronoarchaeum mannanilyticum</name>
    <dbReference type="NCBI Taxonomy" id="926360"/>
    <lineage>
        <taxon>Archaea</taxon>
        <taxon>Methanobacteriati</taxon>
        <taxon>Methanobacteriota</taxon>
        <taxon>Stenosarchaea group</taxon>
        <taxon>Halobacteria</taxon>
        <taxon>Halobacteriales</taxon>
        <taxon>Natronoarchaeaceae</taxon>
    </lineage>
</organism>